<proteinExistence type="predicted"/>
<feature type="domain" description="Dynamin N-terminal" evidence="7">
    <location>
        <begin position="48"/>
        <end position="204"/>
    </location>
</feature>
<evidence type="ECO:0000313" key="9">
    <source>
        <dbReference type="Proteomes" id="UP001595817"/>
    </source>
</evidence>
<evidence type="ECO:0000256" key="2">
    <source>
        <dbReference type="ARBA" id="ARBA00022741"/>
    </source>
</evidence>
<dbReference type="InterPro" id="IPR027417">
    <property type="entry name" value="P-loop_NTPase"/>
</dbReference>
<evidence type="ECO:0000256" key="6">
    <source>
        <dbReference type="SAM" id="Coils"/>
    </source>
</evidence>
<protein>
    <submittedName>
        <fullName evidence="8">Dynamin family protein</fullName>
    </submittedName>
</protein>
<organism evidence="8 9">
    <name type="scientific">Chungangia koreensis</name>
    <dbReference type="NCBI Taxonomy" id="752657"/>
    <lineage>
        <taxon>Bacteria</taxon>
        <taxon>Bacillati</taxon>
        <taxon>Bacillota</taxon>
        <taxon>Bacilli</taxon>
        <taxon>Lactobacillales</taxon>
        <taxon>Chungangia</taxon>
    </lineage>
</organism>
<reference evidence="9" key="1">
    <citation type="journal article" date="2019" name="Int. J. Syst. Evol. Microbiol.">
        <title>The Global Catalogue of Microorganisms (GCM) 10K type strain sequencing project: providing services to taxonomists for standard genome sequencing and annotation.</title>
        <authorList>
            <consortium name="The Broad Institute Genomics Platform"/>
            <consortium name="The Broad Institute Genome Sequencing Center for Infectious Disease"/>
            <person name="Wu L."/>
            <person name="Ma J."/>
        </authorList>
    </citation>
    <scope>NUCLEOTIDE SEQUENCE [LARGE SCALE GENOMIC DNA]</scope>
    <source>
        <strain evidence="9">CCUG 59778</strain>
    </source>
</reference>
<evidence type="ECO:0000313" key="8">
    <source>
        <dbReference type="EMBL" id="MFC4411318.1"/>
    </source>
</evidence>
<comment type="subcellular location">
    <subcellularLocation>
        <location evidence="1">Membrane</location>
    </subcellularLocation>
</comment>
<accession>A0ABV8X7R9</accession>
<evidence type="ECO:0000259" key="7">
    <source>
        <dbReference type="Pfam" id="PF00350"/>
    </source>
</evidence>
<feature type="coiled-coil region" evidence="6">
    <location>
        <begin position="932"/>
        <end position="973"/>
    </location>
</feature>
<gene>
    <name evidence="8" type="ORF">ACFOZY_12885</name>
</gene>
<keyword evidence="2" id="KW-0547">Nucleotide-binding</keyword>
<evidence type="ECO:0000256" key="1">
    <source>
        <dbReference type="ARBA" id="ARBA00004370"/>
    </source>
</evidence>
<dbReference type="EMBL" id="JBHSEC010000019">
    <property type="protein sequence ID" value="MFC4411318.1"/>
    <property type="molecule type" value="Genomic_DNA"/>
</dbReference>
<evidence type="ECO:0000256" key="4">
    <source>
        <dbReference type="ARBA" id="ARBA00023134"/>
    </source>
</evidence>
<name>A0ABV8X7R9_9LACT</name>
<keyword evidence="3" id="KW-0378">Hydrolase</keyword>
<dbReference type="InterPro" id="IPR027094">
    <property type="entry name" value="Mitofusin_fam"/>
</dbReference>
<evidence type="ECO:0000256" key="5">
    <source>
        <dbReference type="ARBA" id="ARBA00023136"/>
    </source>
</evidence>
<sequence>MNTYEEKSKTILDQASLLKALFQESGDQERIGKIDLFAEKIVKREYTIGFAGHFSAGKSSMVNALAGEELLPTSPIPTSANIIKVKKSDENYALVHFSDGRTVRFSGEYELATVKALGKDGGTVSQIEIGHMSSNLPADVTFMDTPGVDSTDDAHRVSTESSLHLADIVFYVMDYNHVQSELNFQFTKQLMKYNPNVYLIVNQIDKHREDELSFETFKEVVANSFSAWGVEPKGIFYTSLKEKEFPENDFPTVRSLILNSFRNLDDEIIQGSEGILLKLKDEHLQYLEEVRNERYEQSLSIITEKEWEERSELIEQYQKLSKQVELLSPEAWVKAFEEKRIDVFKKTSFMNYELRELLRLYMEAKQPDFKVGLLFSGKKTEEERNRRLQDLYDLLKKEAHSNMAVHVLDIMKTSLKEIGLLSEEKSLEIGKLDLSIPIIRMEEVIGTPTVTTGETVLNMSERLTEAVKKWMKDQTDQWKSTMAEEIAKSEISDVQLNAKVNILKEKVSIIQAVESVEDSIRVFNKQIQAPSLEFLKVSRSILSDWLLQYGKVLNDFEAFNPNMIKLADEEEAQDDHLKLSTKTPEHSTESTMLEAMKTANVLKEVSGFGEIAQYLENKAERLQHQEFTIALFGAFSAGKSSFSNALLGSSVLPVSPNPTTATITRIKPVKGGNQNETADVTLKTVEQMTEDVSRSFAELNVKVQSLEDAFAKAPAALNAKGLDEKAHIHKAFVSAFQEGYPQFKEQLGTVITTGKKGFESFVAEEKKSCFVDVIDFYYDCELTRTGVTLVDTPGADSINARHTGVAFEYIKNADAILFITYYNHAFARADREFLIQLGRVKDAFELDKMFFVVNAIDLASSAEEAEEVKGYVRSELQRFGIRFPKLYGVSSLRSLHEKMHGRILNEEMEQFQEDFLRFLSEDLRMMAVQSLHEETEKAVERLETLIRSTEENLKRKEDRLEELNQIENTFEQILTNIPTAAMVQNVERELSELLYYVVQRVYYRYPDFFREAYYPGLFSRHKAQQALEIALKEVLQMLSFDFEQEMRVTNLRIGRLNDRMIGERFKEKTIELKELNPSFTFPPYETSEQETLNFQGPFKDVAPYQSVRSTFRNSKAFFEQNEREKLKEALEALTKPDAEAYVDEQKENILEWSQQWLEKETIGLNKYLLKLASAQISTERELLNEGTALDHWKEAFKKLNRRG</sequence>
<dbReference type="RefSeq" id="WP_378156097.1">
    <property type="nucleotide sequence ID" value="NZ_JBHSEC010000019.1"/>
</dbReference>
<dbReference type="Gene3D" id="3.40.50.300">
    <property type="entry name" value="P-loop containing nucleotide triphosphate hydrolases"/>
    <property type="match status" value="2"/>
</dbReference>
<dbReference type="Proteomes" id="UP001595817">
    <property type="component" value="Unassembled WGS sequence"/>
</dbReference>
<dbReference type="CDD" id="cd09912">
    <property type="entry name" value="DLP_2"/>
    <property type="match status" value="2"/>
</dbReference>
<dbReference type="PANTHER" id="PTHR10465">
    <property type="entry name" value="TRANSMEMBRANE GTPASE FZO1"/>
    <property type="match status" value="1"/>
</dbReference>
<keyword evidence="5" id="KW-0472">Membrane</keyword>
<dbReference type="SUPFAM" id="SSF52540">
    <property type="entry name" value="P-loop containing nucleoside triphosphate hydrolases"/>
    <property type="match status" value="2"/>
</dbReference>
<keyword evidence="9" id="KW-1185">Reference proteome</keyword>
<evidence type="ECO:0000256" key="3">
    <source>
        <dbReference type="ARBA" id="ARBA00022801"/>
    </source>
</evidence>
<feature type="domain" description="Dynamin N-terminal" evidence="7">
    <location>
        <begin position="629"/>
        <end position="855"/>
    </location>
</feature>
<dbReference type="PANTHER" id="PTHR10465:SF0">
    <property type="entry name" value="SARCALUMENIN"/>
    <property type="match status" value="1"/>
</dbReference>
<keyword evidence="6" id="KW-0175">Coiled coil</keyword>
<keyword evidence="4" id="KW-0342">GTP-binding</keyword>
<comment type="caution">
    <text evidence="8">The sequence shown here is derived from an EMBL/GenBank/DDBJ whole genome shotgun (WGS) entry which is preliminary data.</text>
</comment>
<dbReference type="Pfam" id="PF00350">
    <property type="entry name" value="Dynamin_N"/>
    <property type="match status" value="2"/>
</dbReference>
<dbReference type="InterPro" id="IPR045063">
    <property type="entry name" value="Dynamin_N"/>
</dbReference>